<dbReference type="Pfam" id="PF05719">
    <property type="entry name" value="GPP34"/>
    <property type="match status" value="1"/>
</dbReference>
<evidence type="ECO:0000256" key="2">
    <source>
        <dbReference type="ARBA" id="ARBA00023034"/>
    </source>
</evidence>
<feature type="transmembrane region" description="Helical" evidence="5">
    <location>
        <begin position="70"/>
        <end position="92"/>
    </location>
</feature>
<protein>
    <recommendedName>
        <fullName evidence="6">DUF6545 domain-containing protein</fullName>
    </recommendedName>
</protein>
<dbReference type="InterPro" id="IPR046675">
    <property type="entry name" value="DUF6545"/>
</dbReference>
<comment type="subcellular location">
    <subcellularLocation>
        <location evidence="1">Golgi apparatus membrane</location>
        <topology evidence="1">Peripheral membrane protein</topology>
        <orientation evidence="1">Cytoplasmic side</orientation>
    </subcellularLocation>
</comment>
<evidence type="ECO:0000256" key="4">
    <source>
        <dbReference type="ARBA" id="ARBA00023136"/>
    </source>
</evidence>
<accession>A0ABQ4CCJ3</accession>
<feature type="transmembrane region" description="Helical" evidence="5">
    <location>
        <begin position="141"/>
        <end position="160"/>
    </location>
</feature>
<evidence type="ECO:0000256" key="1">
    <source>
        <dbReference type="ARBA" id="ARBA00004255"/>
    </source>
</evidence>
<evidence type="ECO:0000256" key="3">
    <source>
        <dbReference type="ARBA" id="ARBA00023121"/>
    </source>
</evidence>
<feature type="transmembrane region" description="Helical" evidence="5">
    <location>
        <begin position="37"/>
        <end position="58"/>
    </location>
</feature>
<dbReference type="InterPro" id="IPR008628">
    <property type="entry name" value="GPP34-like"/>
</dbReference>
<dbReference type="InterPro" id="IPR038261">
    <property type="entry name" value="GPP34-like_sf"/>
</dbReference>
<sequence length="606" mass="64848">MTGTADLLVAAFVLVVLVHKGTHLCRDPGNPAVRAMNLTLLCLMAAVVVGWDPVYVLVDQAAGVPNLARYLTHSFGLVAAAAIQTMFLFLANPATAVARSRRRWALLMLTLVVMGVTFSGGDFTIEDPDDFTLRYAYEPQLLVYMVAFLGYCALGTADVLRMSVRYSRLVSARHLRVGIGLLAVGVAGGIVFGVHKLAFIVLRASGVDVGWSEPSISRALVLFAVVATTAGLAVPSLGPYLADAVGWPRQYRLYRDLEPLWKAIYRVSQSAVLNPPLRRPSVADMRLQIDRRVIEIHDGLRELSPYLDPAVAERATGAALRDGAPVEHARAVGQAASVAAAIARMTAVSAGSAPATERTGQVALVDFDANAAGLASVSRAYARDRRPTGSTLARRSSIDEVPLAGAFYLLAHDAATGRPRLRARAIDVTLAAGLLAEVLFLDLARVEGRQLIAVDGPVPADPLIRQVAHAVGQETHTVRTWLDYLSETALDDVIQRLHDGGIIAPIVARTVFRTTTVWRPTEPSIVASSSGRLALLLRTGAELAPPDVALVGLMHAAELDDILLFGAERPAREHLADVLRGTSSSLRILLTETQTLLGADVLARRM</sequence>
<feature type="transmembrane region" description="Helical" evidence="5">
    <location>
        <begin position="181"/>
        <end position="201"/>
    </location>
</feature>
<gene>
    <name evidence="7" type="ORF">Air01nite_65780</name>
</gene>
<dbReference type="RefSeq" id="WP_203707297.1">
    <property type="nucleotide sequence ID" value="NZ_BAAALU010000002.1"/>
</dbReference>
<dbReference type="NCBIfam" id="NF042915">
    <property type="entry name" value="MAB_1171c_fam"/>
    <property type="match status" value="1"/>
</dbReference>
<organism evidence="7 8">
    <name type="scientific">Asanoa iriomotensis</name>
    <dbReference type="NCBI Taxonomy" id="234613"/>
    <lineage>
        <taxon>Bacteria</taxon>
        <taxon>Bacillati</taxon>
        <taxon>Actinomycetota</taxon>
        <taxon>Actinomycetes</taxon>
        <taxon>Micromonosporales</taxon>
        <taxon>Micromonosporaceae</taxon>
        <taxon>Asanoa</taxon>
    </lineage>
</organism>
<keyword evidence="5" id="KW-0812">Transmembrane</keyword>
<dbReference type="EMBL" id="BONC01000068">
    <property type="protein sequence ID" value="GIF60483.1"/>
    <property type="molecule type" value="Genomic_DNA"/>
</dbReference>
<dbReference type="InterPro" id="IPR050039">
    <property type="entry name" value="MAB_1171c-like"/>
</dbReference>
<evidence type="ECO:0000259" key="6">
    <source>
        <dbReference type="Pfam" id="PF20182"/>
    </source>
</evidence>
<feature type="transmembrane region" description="Helical" evidence="5">
    <location>
        <begin position="104"/>
        <end position="121"/>
    </location>
</feature>
<reference evidence="7 8" key="1">
    <citation type="submission" date="2021-01" db="EMBL/GenBank/DDBJ databases">
        <title>Whole genome shotgun sequence of Asanoa iriomotensis NBRC 100142.</title>
        <authorList>
            <person name="Komaki H."/>
            <person name="Tamura T."/>
        </authorList>
    </citation>
    <scope>NUCLEOTIDE SEQUENCE [LARGE SCALE GENOMIC DNA]</scope>
    <source>
        <strain evidence="7 8">NBRC 100142</strain>
    </source>
</reference>
<dbReference type="Pfam" id="PF20182">
    <property type="entry name" value="DUF6545"/>
    <property type="match status" value="1"/>
</dbReference>
<comment type="caution">
    <text evidence="7">The sequence shown here is derived from an EMBL/GenBank/DDBJ whole genome shotgun (WGS) entry which is preliminary data.</text>
</comment>
<evidence type="ECO:0000313" key="8">
    <source>
        <dbReference type="Proteomes" id="UP000624325"/>
    </source>
</evidence>
<evidence type="ECO:0000256" key="5">
    <source>
        <dbReference type="SAM" id="Phobius"/>
    </source>
</evidence>
<feature type="domain" description="DUF6545" evidence="6">
    <location>
        <begin position="247"/>
        <end position="382"/>
    </location>
</feature>
<keyword evidence="4 5" id="KW-0472">Membrane</keyword>
<keyword evidence="8" id="KW-1185">Reference proteome</keyword>
<keyword evidence="3" id="KW-0446">Lipid-binding</keyword>
<proteinExistence type="predicted"/>
<keyword evidence="5" id="KW-1133">Transmembrane helix</keyword>
<keyword evidence="2" id="KW-0333">Golgi apparatus</keyword>
<name>A0ABQ4CCJ3_9ACTN</name>
<dbReference type="Proteomes" id="UP000624325">
    <property type="component" value="Unassembled WGS sequence"/>
</dbReference>
<evidence type="ECO:0000313" key="7">
    <source>
        <dbReference type="EMBL" id="GIF60483.1"/>
    </source>
</evidence>
<feature type="transmembrane region" description="Helical" evidence="5">
    <location>
        <begin position="6"/>
        <end position="25"/>
    </location>
</feature>
<dbReference type="Gene3D" id="1.10.3630.10">
    <property type="entry name" value="yeast vps74-n-term truncation variant domain like"/>
    <property type="match status" value="1"/>
</dbReference>